<gene>
    <name evidence="2" type="ORF">Mam01_59500</name>
</gene>
<evidence type="ECO:0000313" key="3">
    <source>
        <dbReference type="Proteomes" id="UP000651728"/>
    </source>
</evidence>
<reference evidence="2 3" key="1">
    <citation type="submission" date="2021-01" db="EMBL/GenBank/DDBJ databases">
        <title>Whole genome shotgun sequence of Microbispora amethystogenes NBRC 101907.</title>
        <authorList>
            <person name="Komaki H."/>
            <person name="Tamura T."/>
        </authorList>
    </citation>
    <scope>NUCLEOTIDE SEQUENCE [LARGE SCALE GENOMIC DNA]</scope>
    <source>
        <strain evidence="2 3">NBRC 101907</strain>
    </source>
</reference>
<feature type="transmembrane region" description="Helical" evidence="1">
    <location>
        <begin position="98"/>
        <end position="120"/>
    </location>
</feature>
<keyword evidence="1" id="KW-0472">Membrane</keyword>
<keyword evidence="1" id="KW-1133">Transmembrane helix</keyword>
<name>A0ABQ4FLT2_9ACTN</name>
<evidence type="ECO:0000256" key="1">
    <source>
        <dbReference type="SAM" id="Phobius"/>
    </source>
</evidence>
<protein>
    <submittedName>
        <fullName evidence="2">Uncharacterized protein</fullName>
    </submittedName>
</protein>
<proteinExistence type="predicted"/>
<feature type="transmembrane region" description="Helical" evidence="1">
    <location>
        <begin position="132"/>
        <end position="153"/>
    </location>
</feature>
<keyword evidence="1" id="KW-0812">Transmembrane</keyword>
<keyword evidence="3" id="KW-1185">Reference proteome</keyword>
<organism evidence="2 3">
    <name type="scientific">Microbispora amethystogenes</name>
    <dbReference type="NCBI Taxonomy" id="1427754"/>
    <lineage>
        <taxon>Bacteria</taxon>
        <taxon>Bacillati</taxon>
        <taxon>Actinomycetota</taxon>
        <taxon>Actinomycetes</taxon>
        <taxon>Streptosporangiales</taxon>
        <taxon>Streptosporangiaceae</taxon>
        <taxon>Microbispora</taxon>
    </lineage>
</organism>
<comment type="caution">
    <text evidence="2">The sequence shown here is derived from an EMBL/GenBank/DDBJ whole genome shotgun (WGS) entry which is preliminary data.</text>
</comment>
<dbReference type="RefSeq" id="WP_204288482.1">
    <property type="nucleotide sequence ID" value="NZ_BAABEJ010000004.1"/>
</dbReference>
<dbReference type="EMBL" id="BOOB01000050">
    <property type="protein sequence ID" value="GIH35786.1"/>
    <property type="molecule type" value="Genomic_DNA"/>
</dbReference>
<accession>A0ABQ4FLT2</accession>
<sequence length="163" mass="17325">MTTDDCAPEAGRGPRPWSEYALMVAGLAVLWGASQWLKENCEPPDAVWAAGIPAVVRFFAANPLRALGYVAEGLRMTTAPAVLFICQELRATRPLRQYLTLSLTLLGVALLTGVTGSMLAADVVAHQVAYHVAMGLLLGTALPGAAGLVHVTFARLRDRKSGR</sequence>
<evidence type="ECO:0000313" key="2">
    <source>
        <dbReference type="EMBL" id="GIH35786.1"/>
    </source>
</evidence>
<dbReference type="Proteomes" id="UP000651728">
    <property type="component" value="Unassembled WGS sequence"/>
</dbReference>
<feature type="transmembrane region" description="Helical" evidence="1">
    <location>
        <begin position="20"/>
        <end position="37"/>
    </location>
</feature>